<dbReference type="CTD" id="121457"/>
<keyword evidence="5" id="KW-0808">Transferase</keyword>
<dbReference type="GO" id="GO:0016301">
    <property type="term" value="F:kinase activity"/>
    <property type="evidence" value="ECO:0007669"/>
    <property type="project" value="UniProtKB-KW"/>
</dbReference>
<feature type="coiled-coil region" evidence="1">
    <location>
        <begin position="296"/>
        <end position="323"/>
    </location>
</feature>
<dbReference type="InterPro" id="IPR024152">
    <property type="entry name" value="Inh_kappa-B_kinase-int"/>
</dbReference>
<evidence type="ECO:0000256" key="2">
    <source>
        <dbReference type="SAM" id="MobiDB-lite"/>
    </source>
</evidence>
<feature type="compositionally biased region" description="Basic and acidic residues" evidence="2">
    <location>
        <begin position="25"/>
        <end position="42"/>
    </location>
</feature>
<dbReference type="PANTHER" id="PTHR21734">
    <property type="entry name" value="INHIBITOR OF NUCLEAR FACTOR KAPPA-B KINASE-INTERACTING PROTEIN"/>
    <property type="match status" value="1"/>
</dbReference>
<feature type="transmembrane region" description="Helical" evidence="3">
    <location>
        <begin position="56"/>
        <end position="76"/>
    </location>
</feature>
<dbReference type="PANTHER" id="PTHR21734:SF11">
    <property type="entry name" value="INHIBITOR OF NUCLEAR FACTOR KAPPA-B KINASE-INTERACTING PROTEIN"/>
    <property type="match status" value="1"/>
</dbReference>
<evidence type="ECO:0000256" key="3">
    <source>
        <dbReference type="SAM" id="Phobius"/>
    </source>
</evidence>
<evidence type="ECO:0000313" key="4">
    <source>
        <dbReference type="Proteomes" id="UP000504632"/>
    </source>
</evidence>
<evidence type="ECO:0000256" key="1">
    <source>
        <dbReference type="SAM" id="Coils"/>
    </source>
</evidence>
<organism evidence="4 5">
    <name type="scientific">Chanos chanos</name>
    <name type="common">Milkfish</name>
    <name type="synonym">Mugil chanos</name>
    <dbReference type="NCBI Taxonomy" id="29144"/>
    <lineage>
        <taxon>Eukaryota</taxon>
        <taxon>Metazoa</taxon>
        <taxon>Chordata</taxon>
        <taxon>Craniata</taxon>
        <taxon>Vertebrata</taxon>
        <taxon>Euteleostomi</taxon>
        <taxon>Actinopterygii</taxon>
        <taxon>Neopterygii</taxon>
        <taxon>Teleostei</taxon>
        <taxon>Ostariophysi</taxon>
        <taxon>Gonorynchiformes</taxon>
        <taxon>Chanidae</taxon>
        <taxon>Chanos</taxon>
    </lineage>
</organism>
<dbReference type="AlphaFoldDB" id="A0A6J2VQH5"/>
<feature type="region of interest" description="Disordered" evidence="2">
    <location>
        <begin position="219"/>
        <end position="244"/>
    </location>
</feature>
<gene>
    <name evidence="5" type="primary">ikbip</name>
</gene>
<name>A0A6J2VQH5_CHACN</name>
<keyword evidence="3" id="KW-0812">Transmembrane</keyword>
<dbReference type="Proteomes" id="UP000504632">
    <property type="component" value="Chromosome 1"/>
</dbReference>
<reference evidence="5" key="1">
    <citation type="submission" date="2025-08" db="UniProtKB">
        <authorList>
            <consortium name="RefSeq"/>
        </authorList>
    </citation>
    <scope>IDENTIFICATION</scope>
</reference>
<dbReference type="RefSeq" id="XP_030634019.1">
    <property type="nucleotide sequence ID" value="XM_030778159.1"/>
</dbReference>
<dbReference type="InParanoid" id="A0A6J2VQH5"/>
<accession>A0A6J2VQH5</accession>
<proteinExistence type="predicted"/>
<keyword evidence="4" id="KW-1185">Reference proteome</keyword>
<sequence>MANSEIKQRKTNSAHKQNRGPSDTLKSDSGEETKKVGVTGKKTDIKGTSSHSSFDFRVVLCMLSVTACIVLAWVVLQQNARIGDVEERYKLLYEKSAGVLELETNFVEVSKKLEVSEDNLKGALSSISLITKLKQDITSLFGIITSMQKEQHSASLDIQNINTHFLNVTERWQGSLTSVTNDLMTLKAESRSVHGRMTEQINEAEGRLRALTEQLEELEDSTRRNARAFERTEEEDAQRTQDQLDWNTRQVHRLQEQLSHLVKHDVELRERLEEYLPRAQQCEGHLPAVEEAVRSILRLGSELSSAERRLEELTLQVLGTEDSMLKALSEILELRQMLDTMQVDNSVLKVRNELGVVMETVRELKWVDRELTKSDSGILESMTDELKVSDYNSVDPQ</sequence>
<keyword evidence="3" id="KW-0472">Membrane</keyword>
<keyword evidence="1" id="KW-0175">Coiled coil</keyword>
<keyword evidence="3" id="KW-1133">Transmembrane helix</keyword>
<dbReference type="GeneID" id="115815192"/>
<feature type="compositionally biased region" description="Basic residues" evidence="2">
    <location>
        <begin position="9"/>
        <end position="18"/>
    </location>
</feature>
<keyword evidence="5" id="KW-0418">Kinase</keyword>
<protein>
    <submittedName>
        <fullName evidence="5">Inhibitor of nuclear factor kappa-B kinase-interacting protein isoform X1</fullName>
    </submittedName>
</protein>
<evidence type="ECO:0000313" key="5">
    <source>
        <dbReference type="RefSeq" id="XP_030634019.1"/>
    </source>
</evidence>
<feature type="region of interest" description="Disordered" evidence="2">
    <location>
        <begin position="1"/>
        <end position="42"/>
    </location>
</feature>
<feature type="compositionally biased region" description="Basic and acidic residues" evidence="2">
    <location>
        <begin position="220"/>
        <end position="231"/>
    </location>
</feature>
<dbReference type="OrthoDB" id="9907187at2759"/>